<feature type="signal peptide" evidence="1">
    <location>
        <begin position="1"/>
        <end position="18"/>
    </location>
</feature>
<dbReference type="EMBL" id="PYMH01000004">
    <property type="protein sequence ID" value="PSU34083.1"/>
    <property type="molecule type" value="Genomic_DNA"/>
</dbReference>
<sequence>MPILLRLTLLLFSCGASATFERPVAQFEHEALGTWKVKHFQGRTQYVQVRLDGQRVLKASSNNSATLISKPIRIDLEETPYLNWSWRVENQLHGINETTKDGDDYAARIYLASGTNMLSSSSKAINYVWSSNQPRFSRWVNAFAGEKVQMMAIRGATDDISQWQNEKRNVYQDFINMFGDKGNEHKNRKAYRYINAVAIMTDTDNSGQAVTAYYGNIFFSTK</sequence>
<reference evidence="2 3" key="1">
    <citation type="submission" date="2018-03" db="EMBL/GenBank/DDBJ databases">
        <title>Whole genome sequencing of Histamine producing bacteria.</title>
        <authorList>
            <person name="Butler K."/>
        </authorList>
    </citation>
    <scope>NUCLEOTIDE SEQUENCE [LARGE SCALE GENOMIC DNA]</scope>
    <source>
        <strain evidence="2 3">JCM 13586</strain>
    </source>
</reference>
<dbReference type="InterPro" id="IPR021409">
    <property type="entry name" value="DUF3047"/>
</dbReference>
<evidence type="ECO:0000256" key="1">
    <source>
        <dbReference type="SAM" id="SignalP"/>
    </source>
</evidence>
<dbReference type="AlphaFoldDB" id="A0A2T3IZI4"/>
<organism evidence="2 3">
    <name type="scientific">Photobacterium lutimaris</name>
    <dbReference type="NCBI Taxonomy" id="388278"/>
    <lineage>
        <taxon>Bacteria</taxon>
        <taxon>Pseudomonadati</taxon>
        <taxon>Pseudomonadota</taxon>
        <taxon>Gammaproteobacteria</taxon>
        <taxon>Vibrionales</taxon>
        <taxon>Vibrionaceae</taxon>
        <taxon>Photobacterium</taxon>
    </lineage>
</organism>
<protein>
    <recommendedName>
        <fullName evidence="4">DUF3047 domain-containing protein</fullName>
    </recommendedName>
</protein>
<dbReference type="Pfam" id="PF11249">
    <property type="entry name" value="DUF3047"/>
    <property type="match status" value="1"/>
</dbReference>
<evidence type="ECO:0000313" key="2">
    <source>
        <dbReference type="EMBL" id="PSU34083.1"/>
    </source>
</evidence>
<gene>
    <name evidence="2" type="ORF">C9I99_11820</name>
</gene>
<evidence type="ECO:0008006" key="4">
    <source>
        <dbReference type="Google" id="ProtNLM"/>
    </source>
</evidence>
<keyword evidence="3" id="KW-1185">Reference proteome</keyword>
<name>A0A2T3IZI4_9GAMM</name>
<accession>A0A2T3IZI4</accession>
<keyword evidence="1" id="KW-0732">Signal</keyword>
<dbReference type="OrthoDB" id="9775969at2"/>
<dbReference type="Proteomes" id="UP000241222">
    <property type="component" value="Unassembled WGS sequence"/>
</dbReference>
<evidence type="ECO:0000313" key="3">
    <source>
        <dbReference type="Proteomes" id="UP000241222"/>
    </source>
</evidence>
<comment type="caution">
    <text evidence="2">The sequence shown here is derived from an EMBL/GenBank/DDBJ whole genome shotgun (WGS) entry which is preliminary data.</text>
</comment>
<feature type="chain" id="PRO_5015677966" description="DUF3047 domain-containing protein" evidence="1">
    <location>
        <begin position="19"/>
        <end position="222"/>
    </location>
</feature>
<proteinExistence type="predicted"/>